<dbReference type="Gene3D" id="1.10.540.10">
    <property type="entry name" value="Acyl-CoA dehydrogenase/oxidase, N-terminal domain"/>
    <property type="match status" value="1"/>
</dbReference>
<keyword evidence="11" id="KW-1185">Reference proteome</keyword>
<evidence type="ECO:0000256" key="4">
    <source>
        <dbReference type="ARBA" id="ARBA00022827"/>
    </source>
</evidence>
<dbReference type="OrthoDB" id="4759677at2"/>
<comment type="similarity">
    <text evidence="2 6">Belongs to the acyl-CoA dehydrogenase family.</text>
</comment>
<evidence type="ECO:0000256" key="3">
    <source>
        <dbReference type="ARBA" id="ARBA00022630"/>
    </source>
</evidence>
<evidence type="ECO:0000256" key="1">
    <source>
        <dbReference type="ARBA" id="ARBA00001974"/>
    </source>
</evidence>
<evidence type="ECO:0000256" key="6">
    <source>
        <dbReference type="RuleBase" id="RU362125"/>
    </source>
</evidence>
<evidence type="ECO:0000313" key="10">
    <source>
        <dbReference type="EMBL" id="TCO46718.1"/>
    </source>
</evidence>
<dbReference type="InterPro" id="IPR052161">
    <property type="entry name" value="Mycobact_Acyl-CoA_DH"/>
</dbReference>
<dbReference type="Gene3D" id="2.40.110.10">
    <property type="entry name" value="Butyryl-CoA Dehydrogenase, subunit A, domain 2"/>
    <property type="match status" value="1"/>
</dbReference>
<keyword evidence="4 6" id="KW-0274">FAD</keyword>
<reference evidence="10 11" key="1">
    <citation type="submission" date="2019-03" db="EMBL/GenBank/DDBJ databases">
        <title>Genomic Encyclopedia of Type Strains, Phase IV (KMG-IV): sequencing the most valuable type-strain genomes for metagenomic binning, comparative biology and taxonomic classification.</title>
        <authorList>
            <person name="Goeker M."/>
        </authorList>
    </citation>
    <scope>NUCLEOTIDE SEQUENCE [LARGE SCALE GENOMIC DNA]</scope>
    <source>
        <strain evidence="10 11">DSM 45934</strain>
    </source>
</reference>
<dbReference type="Pfam" id="PF02771">
    <property type="entry name" value="Acyl-CoA_dh_N"/>
    <property type="match status" value="1"/>
</dbReference>
<dbReference type="GO" id="GO:0005886">
    <property type="term" value="C:plasma membrane"/>
    <property type="evidence" value="ECO:0007669"/>
    <property type="project" value="TreeGrafter"/>
</dbReference>
<dbReference type="InterPro" id="IPR046373">
    <property type="entry name" value="Acyl-CoA_Oxase/DH_mid-dom_sf"/>
</dbReference>
<protein>
    <submittedName>
        <fullName evidence="10">Alkylation response protein AidB-like acyl-CoA dehydrogenase</fullName>
    </submittedName>
</protein>
<dbReference type="PANTHER" id="PTHR43292">
    <property type="entry name" value="ACYL-COA DEHYDROGENASE"/>
    <property type="match status" value="1"/>
</dbReference>
<dbReference type="Gene3D" id="1.20.140.10">
    <property type="entry name" value="Butyryl-CoA Dehydrogenase, subunit A, domain 3"/>
    <property type="match status" value="1"/>
</dbReference>
<dbReference type="InterPro" id="IPR006091">
    <property type="entry name" value="Acyl-CoA_Oxase/DH_mid-dom"/>
</dbReference>
<evidence type="ECO:0000259" key="8">
    <source>
        <dbReference type="Pfam" id="PF02770"/>
    </source>
</evidence>
<dbReference type="AlphaFoldDB" id="A0A4R2IRL7"/>
<feature type="domain" description="Acyl-CoA oxidase/dehydrogenase middle" evidence="8">
    <location>
        <begin position="123"/>
        <end position="215"/>
    </location>
</feature>
<proteinExistence type="inferred from homology"/>
<comment type="cofactor">
    <cofactor evidence="1 6">
        <name>FAD</name>
        <dbReference type="ChEBI" id="CHEBI:57692"/>
    </cofactor>
</comment>
<dbReference type="RefSeq" id="WP_132125840.1">
    <property type="nucleotide sequence ID" value="NZ_SLWS01000018.1"/>
</dbReference>
<dbReference type="EMBL" id="SLWS01000018">
    <property type="protein sequence ID" value="TCO46718.1"/>
    <property type="molecule type" value="Genomic_DNA"/>
</dbReference>
<gene>
    <name evidence="10" type="ORF">EV192_118113</name>
</gene>
<feature type="domain" description="Acyl-CoA dehydrogenase/oxidase C-terminal" evidence="7">
    <location>
        <begin position="227"/>
        <end position="366"/>
    </location>
</feature>
<dbReference type="Pfam" id="PF00441">
    <property type="entry name" value="Acyl-CoA_dh_1"/>
    <property type="match status" value="1"/>
</dbReference>
<keyword evidence="3 6" id="KW-0285">Flavoprotein</keyword>
<evidence type="ECO:0000259" key="9">
    <source>
        <dbReference type="Pfam" id="PF02771"/>
    </source>
</evidence>
<dbReference type="GO" id="GO:0016627">
    <property type="term" value="F:oxidoreductase activity, acting on the CH-CH group of donors"/>
    <property type="evidence" value="ECO:0007669"/>
    <property type="project" value="InterPro"/>
</dbReference>
<sequence>MNLDLDEPTLAFRDEVRSWLAANAPPQLPSMDTLDGFAAHRDWERRLFDARLAVVSWPEEFGGRDASLLQWVIFEEEYYAAGAPARVSQNGIFLLAPTLFTHGTPEQLARVLPPMARAEEIWAQAWSEPEAGSDLAAIRAAAVRTDGGWLLRGQKTWSSRATFADRGFGLFRTSGERHHGLTYFMFSLRAKGVTVRPIAQLDGEPGFAEIFLDDVFVPDEDVIGEVGNGWRVAMSTASNERGLSLRSPGRFLATTRRLVGLWHDHPDPALRDRVVDAWLGAQAYRLYTFGTVTRLAEGGTLGAESSVNKLFWSELDIAAHETALELLGPEGELDGPWLDGYLFSLAGPIYAGTNEIQRNVVAERILGLPK</sequence>
<dbReference type="Proteomes" id="UP000295680">
    <property type="component" value="Unassembled WGS sequence"/>
</dbReference>
<dbReference type="SUPFAM" id="SSF56645">
    <property type="entry name" value="Acyl-CoA dehydrogenase NM domain-like"/>
    <property type="match status" value="1"/>
</dbReference>
<name>A0A4R2IRL7_9PSEU</name>
<evidence type="ECO:0000313" key="11">
    <source>
        <dbReference type="Proteomes" id="UP000295680"/>
    </source>
</evidence>
<dbReference type="InterPro" id="IPR009075">
    <property type="entry name" value="AcylCo_DH/oxidase_C"/>
</dbReference>
<dbReference type="InterPro" id="IPR009100">
    <property type="entry name" value="AcylCoA_DH/oxidase_NM_dom_sf"/>
</dbReference>
<accession>A0A4R2IRL7</accession>
<keyword evidence="5 6" id="KW-0560">Oxidoreductase</keyword>
<feature type="domain" description="Acyl-CoA dehydrogenase/oxidase N-terminal" evidence="9">
    <location>
        <begin position="10"/>
        <end position="119"/>
    </location>
</feature>
<organism evidence="10 11">
    <name type="scientific">Actinocrispum wychmicini</name>
    <dbReference type="NCBI Taxonomy" id="1213861"/>
    <lineage>
        <taxon>Bacteria</taxon>
        <taxon>Bacillati</taxon>
        <taxon>Actinomycetota</taxon>
        <taxon>Actinomycetes</taxon>
        <taxon>Pseudonocardiales</taxon>
        <taxon>Pseudonocardiaceae</taxon>
        <taxon>Actinocrispum</taxon>
    </lineage>
</organism>
<dbReference type="SUPFAM" id="SSF47203">
    <property type="entry name" value="Acyl-CoA dehydrogenase C-terminal domain-like"/>
    <property type="match status" value="1"/>
</dbReference>
<dbReference type="InterPro" id="IPR013786">
    <property type="entry name" value="AcylCoA_DH/ox_N"/>
</dbReference>
<evidence type="ECO:0000259" key="7">
    <source>
        <dbReference type="Pfam" id="PF00441"/>
    </source>
</evidence>
<dbReference type="InterPro" id="IPR036250">
    <property type="entry name" value="AcylCo_DH-like_C"/>
</dbReference>
<dbReference type="InterPro" id="IPR037069">
    <property type="entry name" value="AcylCoA_DH/ox_N_sf"/>
</dbReference>
<evidence type="ECO:0000256" key="2">
    <source>
        <dbReference type="ARBA" id="ARBA00009347"/>
    </source>
</evidence>
<dbReference type="PANTHER" id="PTHR43292:SF3">
    <property type="entry name" value="ACYL-COA DEHYDROGENASE FADE29"/>
    <property type="match status" value="1"/>
</dbReference>
<evidence type="ECO:0000256" key="5">
    <source>
        <dbReference type="ARBA" id="ARBA00023002"/>
    </source>
</evidence>
<comment type="caution">
    <text evidence="10">The sequence shown here is derived from an EMBL/GenBank/DDBJ whole genome shotgun (WGS) entry which is preliminary data.</text>
</comment>
<dbReference type="Pfam" id="PF02770">
    <property type="entry name" value="Acyl-CoA_dh_M"/>
    <property type="match status" value="1"/>
</dbReference>
<dbReference type="GO" id="GO:0050660">
    <property type="term" value="F:flavin adenine dinucleotide binding"/>
    <property type="evidence" value="ECO:0007669"/>
    <property type="project" value="InterPro"/>
</dbReference>